<proteinExistence type="predicted"/>
<dbReference type="PROSITE" id="PS00012">
    <property type="entry name" value="PHOSPHOPANTETHEINE"/>
    <property type="match status" value="1"/>
</dbReference>
<protein>
    <submittedName>
        <fullName evidence="4">NRPS-like protein biosynthetic cluster</fullName>
    </submittedName>
</protein>
<dbReference type="Gene3D" id="3.40.50.12780">
    <property type="entry name" value="N-terminal domain of ligase-like"/>
    <property type="match status" value="1"/>
</dbReference>
<dbReference type="SUPFAM" id="SSF47336">
    <property type="entry name" value="ACP-like"/>
    <property type="match status" value="1"/>
</dbReference>
<evidence type="ECO:0000259" key="3">
    <source>
        <dbReference type="PROSITE" id="PS50075"/>
    </source>
</evidence>
<dbReference type="Gene3D" id="3.40.50.720">
    <property type="entry name" value="NAD(P)-binding Rossmann-like Domain"/>
    <property type="match status" value="1"/>
</dbReference>
<dbReference type="Pfam" id="PF23562">
    <property type="entry name" value="AMP-binding_C_3"/>
    <property type="match status" value="1"/>
</dbReference>
<dbReference type="Pfam" id="PF00501">
    <property type="entry name" value="AMP-binding"/>
    <property type="match status" value="1"/>
</dbReference>
<dbReference type="PROSITE" id="PS50075">
    <property type="entry name" value="CARRIER"/>
    <property type="match status" value="1"/>
</dbReference>
<dbReference type="PANTHER" id="PTHR43439">
    <property type="entry name" value="PHENYLACETATE-COENZYME A LIGASE"/>
    <property type="match status" value="1"/>
</dbReference>
<sequence>MALVPNIVDQRAQTKPETLYAEYPVSTLSYEEGYRKITYGDFANAVNGAAWWLSNALGPGSDFEALAYIGPNDLRYPALILGAAKAGYIMFLTSPRNSVAAQINLFDKLNCRVILCPSPRPPPVTAILAAHEIRVVEVPTVDDLLGKNHPHFPFDKTYSEALNEPFFAVHTSGSTGLPKHLIYTHASAARNMKMMSLKPPSGYESQDKVYQGKRVFLTFPPFHAAYIVIHLFNAVPFGTVIISPTSGAIPSAEGLVEGLKKTPADVAFIVPSIVQELSQNPELLDYCAKNLETIIYCGGDLPQSIGDIIASKIRLVNQFGATELGLTANLLSLNNRGPEDWKYVQFHPDLGIELRHVAEDMHELYVVRDPQNEKQQPTFTIFPDAQEYASRDLFVRHPSKDKSDLWSWRARADDIIVFLNGEKTNPISMEQHILASNTDINAVLVVGAQRFQTALLIEPVTNGQELTPAQRAAFIERIWPTIEDANRDAPTHARIVKSHILFTHTQKPMLRAGKGTVQRSGTLNMYAKDIDALYADADVMSVANVGEVTRVSGKFDDDNVSRFIRETISSITGWEELADTDDLFALGMDSLHALMAVRNIKQSLVLPTIALSTLYTNPSISALTGAILRLADEQNISSLAKQKGGLLTRSGLLRDYQTKIDRLAVASKPKSEEKPEVVVLTGSTGTLGSYILDSLLTNFGVAHVYCLNRKTDSSSVQTAKNQVLGLPNKLDPTRATFLTADLTKPSLGLEKKVFEKLQNSATLVIHNAWPVNFNLSLPSFRPQFDGVVNLIEFVAGATSSPRLFFVSSISSVMSYRSPSLKTPEQVIHADSAPGPNGYAESKYLAELLLEYAAQKLRVSTSFVRVGQIAGAVNHAGLWNKAEWFPSLVISSLHVGAIPNSLGPTFSKVDWMPIDLLAEILVDLALHNGQEHKLNGLAADCGDSENAQGQSHVFHALNPHPVKWQDVSDVVVDELSSNAKEPLETISIESWLGRVRKGIQTAAGSSNALKDGDLEISLRKNPAVKLLDFYEDVLGSKDVPGNELEVKETLRRSARFRGLESVKAEWVRKWVREWMSTS</sequence>
<keyword evidence="5" id="KW-1185">Reference proteome</keyword>
<dbReference type="Gene3D" id="1.10.1200.10">
    <property type="entry name" value="ACP-like"/>
    <property type="match status" value="1"/>
</dbReference>
<keyword evidence="1" id="KW-0596">Phosphopantetheine</keyword>
<dbReference type="InterPro" id="IPR000873">
    <property type="entry name" value="AMP-dep_synth/lig_dom"/>
</dbReference>
<dbReference type="AlphaFoldDB" id="A0AAD9ZFR5"/>
<dbReference type="Pfam" id="PF07993">
    <property type="entry name" value="NAD_binding_4"/>
    <property type="match status" value="1"/>
</dbReference>
<dbReference type="InterPro" id="IPR051414">
    <property type="entry name" value="Adenylate-forming_Reductase"/>
</dbReference>
<dbReference type="InterPro" id="IPR042099">
    <property type="entry name" value="ANL_N_sf"/>
</dbReference>
<dbReference type="InterPro" id="IPR036291">
    <property type="entry name" value="NAD(P)-bd_dom_sf"/>
</dbReference>
<dbReference type="InterPro" id="IPR006162">
    <property type="entry name" value="Ppantetheine_attach_site"/>
</dbReference>
<gene>
    <name evidence="4" type="ORF">OEA41_000032</name>
</gene>
<feature type="domain" description="Carrier" evidence="3">
    <location>
        <begin position="555"/>
        <end position="631"/>
    </location>
</feature>
<dbReference type="EMBL" id="JASNWA010000003">
    <property type="protein sequence ID" value="KAK3177900.1"/>
    <property type="molecule type" value="Genomic_DNA"/>
</dbReference>
<dbReference type="InterPro" id="IPR036736">
    <property type="entry name" value="ACP-like_sf"/>
</dbReference>
<dbReference type="InterPro" id="IPR009081">
    <property type="entry name" value="PP-bd_ACP"/>
</dbReference>
<dbReference type="Pfam" id="PF00550">
    <property type="entry name" value="PP-binding"/>
    <property type="match status" value="1"/>
</dbReference>
<evidence type="ECO:0000256" key="1">
    <source>
        <dbReference type="ARBA" id="ARBA00022450"/>
    </source>
</evidence>
<evidence type="ECO:0000256" key="2">
    <source>
        <dbReference type="ARBA" id="ARBA00022553"/>
    </source>
</evidence>
<dbReference type="Proteomes" id="UP001276659">
    <property type="component" value="Unassembled WGS sequence"/>
</dbReference>
<keyword evidence="2" id="KW-0597">Phosphoprotein</keyword>
<dbReference type="InterPro" id="IPR013120">
    <property type="entry name" value="FAR_NAD-bd"/>
</dbReference>
<reference evidence="4" key="1">
    <citation type="submission" date="2022-11" db="EMBL/GenBank/DDBJ databases">
        <title>Chromosomal genome sequence assembly and mating type (MAT) locus characterization of the leprose asexual lichenized fungus Lepraria neglecta (Nyl.) Erichsen.</title>
        <authorList>
            <person name="Allen J.L."/>
            <person name="Pfeffer B."/>
        </authorList>
    </citation>
    <scope>NUCLEOTIDE SEQUENCE</scope>
    <source>
        <strain evidence="4">Allen 5258</strain>
    </source>
</reference>
<evidence type="ECO:0000313" key="5">
    <source>
        <dbReference type="Proteomes" id="UP001276659"/>
    </source>
</evidence>
<comment type="caution">
    <text evidence="4">The sequence shown here is derived from an EMBL/GenBank/DDBJ whole genome shotgun (WGS) entry which is preliminary data.</text>
</comment>
<organism evidence="4 5">
    <name type="scientific">Lepraria neglecta</name>
    <dbReference type="NCBI Taxonomy" id="209136"/>
    <lineage>
        <taxon>Eukaryota</taxon>
        <taxon>Fungi</taxon>
        <taxon>Dikarya</taxon>
        <taxon>Ascomycota</taxon>
        <taxon>Pezizomycotina</taxon>
        <taxon>Lecanoromycetes</taxon>
        <taxon>OSLEUM clade</taxon>
        <taxon>Lecanoromycetidae</taxon>
        <taxon>Lecanorales</taxon>
        <taxon>Lecanorineae</taxon>
        <taxon>Stereocaulaceae</taxon>
        <taxon>Lepraria</taxon>
    </lineage>
</organism>
<evidence type="ECO:0000313" key="4">
    <source>
        <dbReference type="EMBL" id="KAK3177900.1"/>
    </source>
</evidence>
<name>A0AAD9ZFR5_9LECA</name>
<dbReference type="PANTHER" id="PTHR43439:SF2">
    <property type="entry name" value="ENZYME, PUTATIVE (JCVI)-RELATED"/>
    <property type="match status" value="1"/>
</dbReference>
<dbReference type="SUPFAM" id="SSF51735">
    <property type="entry name" value="NAD(P)-binding Rossmann-fold domains"/>
    <property type="match status" value="1"/>
</dbReference>
<dbReference type="SUPFAM" id="SSF56801">
    <property type="entry name" value="Acetyl-CoA synthetase-like"/>
    <property type="match status" value="1"/>
</dbReference>
<accession>A0AAD9ZFR5</accession>